<name>A0AAW1MFU4_POPJA</name>
<dbReference type="EMBL" id="JASPKY010000039">
    <property type="protein sequence ID" value="KAK9746546.1"/>
    <property type="molecule type" value="Genomic_DNA"/>
</dbReference>
<dbReference type="InterPro" id="IPR029526">
    <property type="entry name" value="PGBD"/>
</dbReference>
<comment type="caution">
    <text evidence="2">The sequence shown here is derived from an EMBL/GenBank/DDBJ whole genome shotgun (WGS) entry which is preliminary data.</text>
</comment>
<dbReference type="PANTHER" id="PTHR46599">
    <property type="entry name" value="PIGGYBAC TRANSPOSABLE ELEMENT-DERIVED PROTEIN 4"/>
    <property type="match status" value="1"/>
</dbReference>
<organism evidence="2 3">
    <name type="scientific">Popillia japonica</name>
    <name type="common">Japanese beetle</name>
    <dbReference type="NCBI Taxonomy" id="7064"/>
    <lineage>
        <taxon>Eukaryota</taxon>
        <taxon>Metazoa</taxon>
        <taxon>Ecdysozoa</taxon>
        <taxon>Arthropoda</taxon>
        <taxon>Hexapoda</taxon>
        <taxon>Insecta</taxon>
        <taxon>Pterygota</taxon>
        <taxon>Neoptera</taxon>
        <taxon>Endopterygota</taxon>
        <taxon>Coleoptera</taxon>
        <taxon>Polyphaga</taxon>
        <taxon>Scarabaeiformia</taxon>
        <taxon>Scarabaeidae</taxon>
        <taxon>Rutelinae</taxon>
        <taxon>Popillia</taxon>
    </lineage>
</organism>
<dbReference type="Proteomes" id="UP001458880">
    <property type="component" value="Unassembled WGS sequence"/>
</dbReference>
<feature type="domain" description="PiggyBac transposable element-derived protein" evidence="1">
    <location>
        <begin position="1"/>
        <end position="165"/>
    </location>
</feature>
<proteinExistence type="predicted"/>
<dbReference type="AlphaFoldDB" id="A0AAW1MFU4"/>
<evidence type="ECO:0000259" key="1">
    <source>
        <dbReference type="Pfam" id="PF13843"/>
    </source>
</evidence>
<protein>
    <submittedName>
        <fullName evidence="2">Transposase IS4</fullName>
    </submittedName>
</protein>
<reference evidence="2 3" key="1">
    <citation type="journal article" date="2024" name="BMC Genomics">
        <title>De novo assembly and annotation of Popillia japonica's genome with initial clues to its potential as an invasive pest.</title>
        <authorList>
            <person name="Cucini C."/>
            <person name="Boschi S."/>
            <person name="Funari R."/>
            <person name="Cardaioli E."/>
            <person name="Iannotti N."/>
            <person name="Marturano G."/>
            <person name="Paoli F."/>
            <person name="Bruttini M."/>
            <person name="Carapelli A."/>
            <person name="Frati F."/>
            <person name="Nardi F."/>
        </authorList>
    </citation>
    <scope>NUCLEOTIDE SEQUENCE [LARGE SCALE GENOMIC DNA]</scope>
    <source>
        <strain evidence="2">DMR45628</strain>
    </source>
</reference>
<dbReference type="Pfam" id="PF13843">
    <property type="entry name" value="DDE_Tnp_1_7"/>
    <property type="match status" value="1"/>
</dbReference>
<keyword evidence="3" id="KW-1185">Reference proteome</keyword>
<evidence type="ECO:0000313" key="3">
    <source>
        <dbReference type="Proteomes" id="UP001458880"/>
    </source>
</evidence>
<sequence length="208" mass="23853">MVCDSSSKYMINAELYLEKDTNTSGLPLANYHVNHLTKSVHGSNRNLTMDTRPTSVPMAEEMLGATYKLTPELLESKPRDCKTSMFCFDQKGTVVSYMRKRTKIVSLLSTLHKDKNISENGKLDIALNYDKTKEGVDRLDQLCSSMTCSRKTPPGVFFGMLKVAILTSYRYCCNKYERNEKSVLRYNFMIELDETWMHHKNPFCATIL</sequence>
<gene>
    <name evidence="2" type="ORF">QE152_g6093</name>
</gene>
<accession>A0AAW1MFU4</accession>
<dbReference type="PANTHER" id="PTHR46599:SF6">
    <property type="entry name" value="DUAL SPECIFICITY PHOSPHATASE 26"/>
    <property type="match status" value="1"/>
</dbReference>
<evidence type="ECO:0000313" key="2">
    <source>
        <dbReference type="EMBL" id="KAK9746546.1"/>
    </source>
</evidence>